<dbReference type="AlphaFoldDB" id="A0A6J7CPS1"/>
<dbReference type="EC" id="6.3.5.7" evidence="2"/>
<evidence type="ECO:0000256" key="5">
    <source>
        <dbReference type="ARBA" id="ARBA00022840"/>
    </source>
</evidence>
<dbReference type="Gene3D" id="3.90.1300.10">
    <property type="entry name" value="Amidase signature (AS) domain"/>
    <property type="match status" value="1"/>
</dbReference>
<evidence type="ECO:0000256" key="1">
    <source>
        <dbReference type="ARBA" id="ARBA00008069"/>
    </source>
</evidence>
<comment type="catalytic activity">
    <reaction evidence="7">
        <text>L-glutamyl-tRNA(Gln) + L-glutamine + ATP + H2O = L-glutaminyl-tRNA(Gln) + L-glutamate + ADP + phosphate + H(+)</text>
        <dbReference type="Rhea" id="RHEA:17521"/>
        <dbReference type="Rhea" id="RHEA-COMP:9681"/>
        <dbReference type="Rhea" id="RHEA-COMP:9684"/>
        <dbReference type="ChEBI" id="CHEBI:15377"/>
        <dbReference type="ChEBI" id="CHEBI:15378"/>
        <dbReference type="ChEBI" id="CHEBI:29985"/>
        <dbReference type="ChEBI" id="CHEBI:30616"/>
        <dbReference type="ChEBI" id="CHEBI:43474"/>
        <dbReference type="ChEBI" id="CHEBI:58359"/>
        <dbReference type="ChEBI" id="CHEBI:78520"/>
        <dbReference type="ChEBI" id="CHEBI:78521"/>
        <dbReference type="ChEBI" id="CHEBI:456216"/>
        <dbReference type="EC" id="6.3.5.7"/>
    </reaction>
</comment>
<evidence type="ECO:0000256" key="7">
    <source>
        <dbReference type="ARBA" id="ARBA00047407"/>
    </source>
</evidence>
<gene>
    <name evidence="9" type="ORF">UFOPK3376_00144</name>
</gene>
<evidence type="ECO:0000256" key="6">
    <source>
        <dbReference type="ARBA" id="ARBA00022917"/>
    </source>
</evidence>
<dbReference type="NCBIfam" id="TIGR00132">
    <property type="entry name" value="gatA"/>
    <property type="match status" value="1"/>
</dbReference>
<dbReference type="InterPro" id="IPR036928">
    <property type="entry name" value="AS_sf"/>
</dbReference>
<dbReference type="GO" id="GO:0005739">
    <property type="term" value="C:mitochondrion"/>
    <property type="evidence" value="ECO:0007669"/>
    <property type="project" value="UniProtKB-ARBA"/>
</dbReference>
<dbReference type="InterPro" id="IPR000120">
    <property type="entry name" value="Amidase"/>
</dbReference>
<dbReference type="PROSITE" id="PS00571">
    <property type="entry name" value="AMIDASES"/>
    <property type="match status" value="1"/>
</dbReference>
<dbReference type="InterPro" id="IPR004412">
    <property type="entry name" value="GatA"/>
</dbReference>
<reference evidence="9" key="1">
    <citation type="submission" date="2020-05" db="EMBL/GenBank/DDBJ databases">
        <authorList>
            <person name="Chiriac C."/>
            <person name="Salcher M."/>
            <person name="Ghai R."/>
            <person name="Kavagutti S V."/>
        </authorList>
    </citation>
    <scope>NUCLEOTIDE SEQUENCE</scope>
</reference>
<proteinExistence type="inferred from homology"/>
<accession>A0A6J7CPS1</accession>
<evidence type="ECO:0000256" key="2">
    <source>
        <dbReference type="ARBA" id="ARBA00012739"/>
    </source>
</evidence>
<keyword evidence="5" id="KW-0067">ATP-binding</keyword>
<comment type="similarity">
    <text evidence="1">Belongs to the amidase family. GatA subfamily.</text>
</comment>
<dbReference type="InterPro" id="IPR023631">
    <property type="entry name" value="Amidase_dom"/>
</dbReference>
<evidence type="ECO:0000313" key="9">
    <source>
        <dbReference type="EMBL" id="CAB4858934.1"/>
    </source>
</evidence>
<evidence type="ECO:0000256" key="3">
    <source>
        <dbReference type="ARBA" id="ARBA00022598"/>
    </source>
</evidence>
<dbReference type="HAMAP" id="MF_00120">
    <property type="entry name" value="GatA"/>
    <property type="match status" value="1"/>
</dbReference>
<feature type="domain" description="Amidase" evidence="8">
    <location>
        <begin position="26"/>
        <end position="465"/>
    </location>
</feature>
<organism evidence="9">
    <name type="scientific">freshwater metagenome</name>
    <dbReference type="NCBI Taxonomy" id="449393"/>
    <lineage>
        <taxon>unclassified sequences</taxon>
        <taxon>metagenomes</taxon>
        <taxon>ecological metagenomes</taxon>
    </lineage>
</organism>
<dbReference type="PANTHER" id="PTHR11895:SF151">
    <property type="entry name" value="GLUTAMYL-TRNA(GLN) AMIDOTRANSFERASE SUBUNIT A"/>
    <property type="match status" value="1"/>
</dbReference>
<protein>
    <recommendedName>
        <fullName evidence="2">glutaminyl-tRNA synthase (glutamine-hydrolyzing)</fullName>
        <ecNumber evidence="2">6.3.5.7</ecNumber>
    </recommendedName>
</protein>
<keyword evidence="4" id="KW-0547">Nucleotide-binding</keyword>
<dbReference type="PANTHER" id="PTHR11895">
    <property type="entry name" value="TRANSAMIDASE"/>
    <property type="match status" value="1"/>
</dbReference>
<sequence length="481" mass="49499">MSTPTNALTAVQIAAGVRSGQLKAVDVLEQHLARIDTREGEIHAFNLVLADQARAAAAAIDAAVAAGNDPGPLAGVPVALKDNMCTHGVPTTCSSKILDGWKPPYDATVVSRLNAAGAVTVGKTNLDEFAMGSSTENSAFGPTRNPHDITRVPGGSSGGSAAAVAAGFASVSLGSDTGGSIRQPAALCGVVGVKPTYGYVSRYGLVAFASSLDQIGPFTNTVQDSALLLDVIGGHDPMDSTSIPAAQPSLMAALDQGVEGLRVGRITDLPEGADPDVVERLEAAFDALRAAGATIVDVQVPAFSYGLTAYYLIAPAEASSNLARYDGVRYGLRVNAADTNAMYGVTRAAGFGEEVKRRIMLGTYALSAGYYDAYYGKALKVRRMIADDFDRAYQQADVLLTPTSPTVAFPFGAKGDNPFAMYLCDVYTIPTNLAGHPGMSVPFGTGAGGLPVGVQILAGTLGEPQMFRAGAALERAMGAAK</sequence>
<dbReference type="GO" id="GO:0050567">
    <property type="term" value="F:glutaminyl-tRNA synthase (glutamine-hydrolyzing) activity"/>
    <property type="evidence" value="ECO:0007669"/>
    <property type="project" value="UniProtKB-EC"/>
</dbReference>
<keyword evidence="6" id="KW-0648">Protein biosynthesis</keyword>
<dbReference type="SUPFAM" id="SSF75304">
    <property type="entry name" value="Amidase signature (AS) enzymes"/>
    <property type="match status" value="1"/>
</dbReference>
<dbReference type="GO" id="GO:0006412">
    <property type="term" value="P:translation"/>
    <property type="evidence" value="ECO:0007669"/>
    <property type="project" value="UniProtKB-KW"/>
</dbReference>
<dbReference type="EMBL" id="CAFBLP010000002">
    <property type="protein sequence ID" value="CAB4858934.1"/>
    <property type="molecule type" value="Genomic_DNA"/>
</dbReference>
<dbReference type="Pfam" id="PF01425">
    <property type="entry name" value="Amidase"/>
    <property type="match status" value="1"/>
</dbReference>
<evidence type="ECO:0000259" key="8">
    <source>
        <dbReference type="Pfam" id="PF01425"/>
    </source>
</evidence>
<evidence type="ECO:0000256" key="4">
    <source>
        <dbReference type="ARBA" id="ARBA00022741"/>
    </source>
</evidence>
<dbReference type="InterPro" id="IPR020556">
    <property type="entry name" value="Amidase_CS"/>
</dbReference>
<name>A0A6J7CPS1_9ZZZZ</name>
<keyword evidence="3" id="KW-0436">Ligase</keyword>
<dbReference type="GO" id="GO:0030956">
    <property type="term" value="C:glutamyl-tRNA(Gln) amidotransferase complex"/>
    <property type="evidence" value="ECO:0007669"/>
    <property type="project" value="InterPro"/>
</dbReference>
<dbReference type="GO" id="GO:0005524">
    <property type="term" value="F:ATP binding"/>
    <property type="evidence" value="ECO:0007669"/>
    <property type="project" value="UniProtKB-KW"/>
</dbReference>